<dbReference type="CDD" id="cd02440">
    <property type="entry name" value="AdoMet_MTases"/>
    <property type="match status" value="1"/>
</dbReference>
<dbReference type="Pfam" id="PF08241">
    <property type="entry name" value="Methyltransf_11"/>
    <property type="match status" value="1"/>
</dbReference>
<keyword evidence="2" id="KW-0808">Transferase</keyword>
<dbReference type="Proteomes" id="UP001152766">
    <property type="component" value="Unassembled WGS sequence"/>
</dbReference>
<proteinExistence type="predicted"/>
<organism evidence="2 3">
    <name type="scientific">Pelomonas aquatica</name>
    <dbReference type="NCBI Taxonomy" id="431058"/>
    <lineage>
        <taxon>Bacteria</taxon>
        <taxon>Pseudomonadati</taxon>
        <taxon>Pseudomonadota</taxon>
        <taxon>Betaproteobacteria</taxon>
        <taxon>Burkholderiales</taxon>
        <taxon>Sphaerotilaceae</taxon>
        <taxon>Roseateles</taxon>
    </lineage>
</organism>
<evidence type="ECO:0000313" key="3">
    <source>
        <dbReference type="Proteomes" id="UP001152766"/>
    </source>
</evidence>
<feature type="domain" description="Methyltransferase type 11" evidence="1">
    <location>
        <begin position="50"/>
        <end position="145"/>
    </location>
</feature>
<dbReference type="AlphaFoldDB" id="A0A9X4LPQ5"/>
<reference evidence="2" key="1">
    <citation type="submission" date="2019-02" db="EMBL/GenBank/DDBJ databases">
        <title>Draft genome of the type strain Pelomonas aquatica CCUG 52575T.</title>
        <authorList>
            <person name="Gomila M."/>
            <person name="Lalucat J."/>
        </authorList>
    </citation>
    <scope>NUCLEOTIDE SEQUENCE</scope>
    <source>
        <strain evidence="2">CCUG 52575</strain>
    </source>
</reference>
<evidence type="ECO:0000313" key="2">
    <source>
        <dbReference type="EMBL" id="MDG0864880.1"/>
    </source>
</evidence>
<dbReference type="Gene3D" id="3.40.50.150">
    <property type="entry name" value="Vaccinia Virus protein VP39"/>
    <property type="match status" value="1"/>
</dbReference>
<keyword evidence="3" id="KW-1185">Reference proteome</keyword>
<accession>A0A9X4LPQ5</accession>
<dbReference type="RefSeq" id="WP_268149131.1">
    <property type="nucleotide sequence ID" value="NZ_JAPPUW010000006.1"/>
</dbReference>
<dbReference type="PANTHER" id="PTHR43861">
    <property type="entry name" value="TRANS-ACONITATE 2-METHYLTRANSFERASE-RELATED"/>
    <property type="match status" value="1"/>
</dbReference>
<name>A0A9X4LPQ5_9BURK</name>
<dbReference type="EMBL" id="SGUG01000044">
    <property type="protein sequence ID" value="MDG0864880.1"/>
    <property type="molecule type" value="Genomic_DNA"/>
</dbReference>
<dbReference type="GO" id="GO:0032259">
    <property type="term" value="P:methylation"/>
    <property type="evidence" value="ECO:0007669"/>
    <property type="project" value="UniProtKB-KW"/>
</dbReference>
<protein>
    <submittedName>
        <fullName evidence="2">Methyltransferase domain-containing protein</fullName>
    </submittedName>
</protein>
<keyword evidence="2" id="KW-0489">Methyltransferase</keyword>
<sequence>MNAATAAPGLLGDTSARDYARKLTLFNAFAAPEIRLAIASLALEPGMRVLDAGCGTGEALGWLSAAVQPGGTVVGIDLSTAHVTAARTKAPEGSLVIQGDLQRAPLAAASFDVIWSSNTFNHFRDRLEAVKAVSGLLRPGGRIAFAQSAFLPDMVFAWDSRLERLTNEAVRRYYRDRYSLEERDLADIRAIVGLLRSAGLSRVTARTFVIERVLPLRPEDEDYLLEAIFQKTWGARLKPYLAPADYEELSRLCDPQHPEFALRRPDFHFLQTFTLVVGEV</sequence>
<evidence type="ECO:0000259" key="1">
    <source>
        <dbReference type="Pfam" id="PF08241"/>
    </source>
</evidence>
<gene>
    <name evidence="2" type="ORF">EXJ73_20685</name>
</gene>
<dbReference type="SUPFAM" id="SSF53335">
    <property type="entry name" value="S-adenosyl-L-methionine-dependent methyltransferases"/>
    <property type="match status" value="1"/>
</dbReference>
<dbReference type="PANTHER" id="PTHR43861:SF1">
    <property type="entry name" value="TRANS-ACONITATE 2-METHYLTRANSFERASE"/>
    <property type="match status" value="1"/>
</dbReference>
<dbReference type="GO" id="GO:0008757">
    <property type="term" value="F:S-adenosylmethionine-dependent methyltransferase activity"/>
    <property type="evidence" value="ECO:0007669"/>
    <property type="project" value="InterPro"/>
</dbReference>
<comment type="caution">
    <text evidence="2">The sequence shown here is derived from an EMBL/GenBank/DDBJ whole genome shotgun (WGS) entry which is preliminary data.</text>
</comment>
<dbReference type="InterPro" id="IPR013216">
    <property type="entry name" value="Methyltransf_11"/>
</dbReference>
<dbReference type="InterPro" id="IPR029063">
    <property type="entry name" value="SAM-dependent_MTases_sf"/>
</dbReference>